<accession>A0A3F2RSB5</accession>
<keyword evidence="1" id="KW-0479">Metal-binding</keyword>
<dbReference type="Pfam" id="PF13639">
    <property type="entry name" value="zf-RING_2"/>
    <property type="match status" value="1"/>
</dbReference>
<proteinExistence type="predicted"/>
<dbReference type="InterPro" id="IPR013083">
    <property type="entry name" value="Znf_RING/FYVE/PHD"/>
</dbReference>
<evidence type="ECO:0000313" key="5">
    <source>
        <dbReference type="Proteomes" id="UP000277300"/>
    </source>
</evidence>
<dbReference type="Gene3D" id="3.30.40.10">
    <property type="entry name" value="Zinc/RING finger domain, C3HC4 (zinc finger)"/>
    <property type="match status" value="1"/>
</dbReference>
<dbReference type="Proteomes" id="UP000277300">
    <property type="component" value="Unassembled WGS sequence"/>
</dbReference>
<dbReference type="SUPFAM" id="SSF57850">
    <property type="entry name" value="RING/U-box"/>
    <property type="match status" value="1"/>
</dbReference>
<name>A0A3F2RSB5_9STRA</name>
<gene>
    <name evidence="3" type="ORF">BBJ29_000448</name>
    <name evidence="4" type="ORF">BBP00_00004235</name>
</gene>
<protein>
    <recommendedName>
        <fullName evidence="2">RING-type domain-containing protein</fullName>
    </recommendedName>
</protein>
<evidence type="ECO:0000313" key="6">
    <source>
        <dbReference type="Proteomes" id="UP000284657"/>
    </source>
</evidence>
<organism evidence="4 5">
    <name type="scientific">Phytophthora kernoviae</name>
    <dbReference type="NCBI Taxonomy" id="325452"/>
    <lineage>
        <taxon>Eukaryota</taxon>
        <taxon>Sar</taxon>
        <taxon>Stramenopiles</taxon>
        <taxon>Oomycota</taxon>
        <taxon>Peronosporomycetes</taxon>
        <taxon>Peronosporales</taxon>
        <taxon>Peronosporaceae</taxon>
        <taxon>Phytophthora</taxon>
    </lineage>
</organism>
<dbReference type="OrthoDB" id="660555at2759"/>
<reference evidence="5 6" key="1">
    <citation type="submission" date="2018-07" db="EMBL/GenBank/DDBJ databases">
        <title>Genome sequencing of oomycete isolates from Chile give support for New Zealand origin for Phytophthora kernoviae and make available the first Nothophytophthora sp. genome.</title>
        <authorList>
            <person name="Studholme D.J."/>
            <person name="Sanfuentes E."/>
            <person name="Panda P."/>
            <person name="Hill R."/>
            <person name="Sambles C."/>
            <person name="Grant M."/>
            <person name="Williams N.M."/>
            <person name="Mcdougal R.L."/>
        </authorList>
    </citation>
    <scope>NUCLEOTIDE SEQUENCE [LARGE SCALE GENOMIC DNA]</scope>
    <source>
        <strain evidence="4">Chile6</strain>
        <strain evidence="3">Chile7</strain>
    </source>
</reference>
<dbReference type="GO" id="GO:0008270">
    <property type="term" value="F:zinc ion binding"/>
    <property type="evidence" value="ECO:0007669"/>
    <property type="project" value="UniProtKB-KW"/>
</dbReference>
<sequence>MLRVSVRQRLPLQFRVSSTTVQKNFVLYYCAVSSVTTNQSWDVAYRYSEFAAFIKKVKGQWTCGDGKCSVIQLPCHHSFHRECIFEWILFQFHCPVCRTRVGPPAVASYCQVKNGIFQWWLSEFEEDPLRSNPKQ</sequence>
<dbReference type="AlphaFoldDB" id="A0A3F2RSB5"/>
<dbReference type="InterPro" id="IPR001841">
    <property type="entry name" value="Znf_RING"/>
</dbReference>
<keyword evidence="1" id="KW-0862">Zinc</keyword>
<dbReference type="SUPFAM" id="SSF64268">
    <property type="entry name" value="PX domain"/>
    <property type="match status" value="1"/>
</dbReference>
<dbReference type="CDD" id="cd16448">
    <property type="entry name" value="RING-H2"/>
    <property type="match status" value="1"/>
</dbReference>
<feature type="domain" description="RING-type" evidence="2">
    <location>
        <begin position="63"/>
        <end position="98"/>
    </location>
</feature>
<dbReference type="EMBL" id="MBDO02000099">
    <property type="protein sequence ID" value="RLN63311.1"/>
    <property type="molecule type" value="Genomic_DNA"/>
</dbReference>
<dbReference type="Proteomes" id="UP000284657">
    <property type="component" value="Unassembled WGS sequence"/>
</dbReference>
<evidence type="ECO:0000259" key="2">
    <source>
        <dbReference type="PROSITE" id="PS50089"/>
    </source>
</evidence>
<comment type="caution">
    <text evidence="4">The sequence shown here is derived from an EMBL/GenBank/DDBJ whole genome shotgun (WGS) entry which is preliminary data.</text>
</comment>
<dbReference type="EMBL" id="MBAD02001591">
    <property type="protein sequence ID" value="RLN53319.1"/>
    <property type="molecule type" value="Genomic_DNA"/>
</dbReference>
<dbReference type="GO" id="GO:0035091">
    <property type="term" value="F:phosphatidylinositol binding"/>
    <property type="evidence" value="ECO:0007669"/>
    <property type="project" value="InterPro"/>
</dbReference>
<keyword evidence="1" id="KW-0863">Zinc-finger</keyword>
<evidence type="ECO:0000313" key="4">
    <source>
        <dbReference type="EMBL" id="RLN63311.1"/>
    </source>
</evidence>
<dbReference type="InterPro" id="IPR036871">
    <property type="entry name" value="PX_dom_sf"/>
</dbReference>
<evidence type="ECO:0000256" key="1">
    <source>
        <dbReference type="PROSITE-ProRule" id="PRU00175"/>
    </source>
</evidence>
<evidence type="ECO:0000313" key="3">
    <source>
        <dbReference type="EMBL" id="RLN53319.1"/>
    </source>
</evidence>
<dbReference type="PROSITE" id="PS50089">
    <property type="entry name" value="ZF_RING_2"/>
    <property type="match status" value="1"/>
</dbReference>